<feature type="compositionally biased region" description="Basic and acidic residues" evidence="1">
    <location>
        <begin position="1"/>
        <end position="11"/>
    </location>
</feature>
<dbReference type="Proteomes" id="UP000027180">
    <property type="component" value="Chromosome"/>
</dbReference>
<dbReference type="OrthoDB" id="9918956at2"/>
<dbReference type="KEGG" id="rei:IE4771_CH01949"/>
<dbReference type="AlphaFoldDB" id="A0A060I6E2"/>
<organism evidence="2 3">
    <name type="scientific">Rhizobium etli bv. mimosae str. IE4771</name>
    <dbReference type="NCBI Taxonomy" id="1432050"/>
    <lineage>
        <taxon>Bacteria</taxon>
        <taxon>Pseudomonadati</taxon>
        <taxon>Pseudomonadota</taxon>
        <taxon>Alphaproteobacteria</taxon>
        <taxon>Hyphomicrobiales</taxon>
        <taxon>Rhizobiaceae</taxon>
        <taxon>Rhizobium/Agrobacterium group</taxon>
        <taxon>Rhizobium</taxon>
    </lineage>
</organism>
<name>A0A060I6E2_RHIET</name>
<feature type="region of interest" description="Disordered" evidence="1">
    <location>
        <begin position="1"/>
        <end position="41"/>
    </location>
</feature>
<feature type="compositionally biased region" description="Basic and acidic residues" evidence="1">
    <location>
        <begin position="27"/>
        <end position="41"/>
    </location>
</feature>
<accession>A0A060I6E2</accession>
<dbReference type="HOGENOM" id="CLU_2938506_0_0_5"/>
<gene>
    <name evidence="2" type="ORF">IE4771_CH01949</name>
</gene>
<dbReference type="RefSeq" id="WP_010055221.1">
    <property type="nucleotide sequence ID" value="NZ_CP006986.1"/>
</dbReference>
<reference evidence="2 3" key="1">
    <citation type="submission" date="2013-12" db="EMBL/GenBank/DDBJ databases">
        <title>Complete genome sequence of Rhizobium etli bv. mimosae IE4771.</title>
        <authorList>
            <person name="Bustos P."/>
            <person name="Santamaria R.I."/>
            <person name="Lozano L."/>
            <person name="Ormeno-Orrillo E."/>
            <person name="Rogel M.A."/>
            <person name="Romero D."/>
            <person name="Cevallos M.A."/>
            <person name="Martinez-Romero E."/>
            <person name="Gonzalez V."/>
        </authorList>
    </citation>
    <scope>NUCLEOTIDE SEQUENCE [LARGE SCALE GENOMIC DNA]</scope>
    <source>
        <strain evidence="2 3">IE4771</strain>
    </source>
</reference>
<protein>
    <submittedName>
        <fullName evidence="2">Uncharacterized protein</fullName>
    </submittedName>
</protein>
<proteinExistence type="predicted"/>
<evidence type="ECO:0000256" key="1">
    <source>
        <dbReference type="SAM" id="MobiDB-lite"/>
    </source>
</evidence>
<evidence type="ECO:0000313" key="2">
    <source>
        <dbReference type="EMBL" id="AIC27066.1"/>
    </source>
</evidence>
<dbReference type="EMBL" id="CP006986">
    <property type="protein sequence ID" value="AIC27066.1"/>
    <property type="molecule type" value="Genomic_DNA"/>
</dbReference>
<sequence>MSTERREHEARPSGGGRKGLRSIKLPGEQRHVERSESATDIARRLAATKREKQMKERLRG</sequence>
<evidence type="ECO:0000313" key="3">
    <source>
        <dbReference type="Proteomes" id="UP000027180"/>
    </source>
</evidence>